<keyword evidence="2" id="KW-0812">Transmembrane</keyword>
<comment type="caution">
    <text evidence="3">The sequence shown here is derived from an EMBL/GenBank/DDBJ whole genome shotgun (WGS) entry which is preliminary data.</text>
</comment>
<organism evidence="3">
    <name type="scientific">Mycobacterium xenopi 4042</name>
    <dbReference type="NCBI Taxonomy" id="1299334"/>
    <lineage>
        <taxon>Bacteria</taxon>
        <taxon>Bacillati</taxon>
        <taxon>Actinomycetota</taxon>
        <taxon>Actinomycetes</taxon>
        <taxon>Mycobacteriales</taxon>
        <taxon>Mycobacteriaceae</taxon>
        <taxon>Mycobacterium</taxon>
    </lineage>
</organism>
<sequence length="286" mass="30582">MQARLRELTSKVLPLTLAGGAAVTGLALLRRASLRQAVADGIAIAVAAVPKGCRWWHRSPSWRRTSVVAPRGAGPRAAHHRSAGPRRNRLFRQDRHADREPPACGVCRAGHHRPDPGIPDLADPQAAEVLLAAARACPEPEDQHGHAHATDEAIISAAGSLGGQADSEWTVIAEVPFESSRGFSATIGALRDEAQAPMLVLKGAPEQILPRCRFAEPEPSASMPSRWCTASPNAACGCWRWRGAAGTATPPRSPTPTPTLSKPPPKIWNCSAMSAWQTPLDRRRGR</sequence>
<keyword evidence="2" id="KW-0472">Membrane</keyword>
<dbReference type="AlphaFoldDB" id="X8CK69"/>
<feature type="compositionally biased region" description="Pro residues" evidence="1">
    <location>
        <begin position="251"/>
        <end position="266"/>
    </location>
</feature>
<dbReference type="InterPro" id="IPR023299">
    <property type="entry name" value="ATPase_P-typ_cyto_dom_N"/>
</dbReference>
<accession>X8CK69</accession>
<protein>
    <submittedName>
        <fullName evidence="3">Hydrolase of sodium-potassium ATPase alpha subunit</fullName>
    </submittedName>
</protein>
<dbReference type="PATRIC" id="fig|1299334.3.peg.2651"/>
<keyword evidence="2" id="KW-1133">Transmembrane helix</keyword>
<dbReference type="SUPFAM" id="SSF81660">
    <property type="entry name" value="Metal cation-transporting ATPase, ATP-binding domain N"/>
    <property type="match status" value="1"/>
</dbReference>
<evidence type="ECO:0000313" key="3">
    <source>
        <dbReference type="EMBL" id="EUA56504.1"/>
    </source>
</evidence>
<dbReference type="GO" id="GO:0016787">
    <property type="term" value="F:hydrolase activity"/>
    <property type="evidence" value="ECO:0007669"/>
    <property type="project" value="UniProtKB-KW"/>
</dbReference>
<evidence type="ECO:0000256" key="1">
    <source>
        <dbReference type="SAM" id="MobiDB-lite"/>
    </source>
</evidence>
<feature type="transmembrane region" description="Helical" evidence="2">
    <location>
        <begin position="12"/>
        <end position="29"/>
    </location>
</feature>
<keyword evidence="3" id="KW-0378">Hydrolase</keyword>
<dbReference type="EMBL" id="JAOB01000029">
    <property type="protein sequence ID" value="EUA56504.1"/>
    <property type="molecule type" value="Genomic_DNA"/>
</dbReference>
<gene>
    <name evidence="3" type="ORF">I553_8552</name>
</gene>
<reference evidence="3" key="1">
    <citation type="submission" date="2014-01" db="EMBL/GenBank/DDBJ databases">
        <authorList>
            <person name="Brown-Elliot B."/>
            <person name="Wallace R."/>
            <person name="Lenaerts A."/>
            <person name="Ordway D."/>
            <person name="DeGroote M.A."/>
            <person name="Parker T."/>
            <person name="Sizemore C."/>
            <person name="Tallon L.J."/>
            <person name="Sadzewicz L.K."/>
            <person name="Sengamalay N."/>
            <person name="Fraser C.M."/>
            <person name="Hine E."/>
            <person name="Shefchek K.A."/>
            <person name="Das S.P."/>
            <person name="Tettelin H."/>
        </authorList>
    </citation>
    <scope>NUCLEOTIDE SEQUENCE [LARGE SCALE GENOMIC DNA]</scope>
    <source>
        <strain evidence="3">4042</strain>
    </source>
</reference>
<dbReference type="GO" id="GO:0000166">
    <property type="term" value="F:nucleotide binding"/>
    <property type="evidence" value="ECO:0007669"/>
    <property type="project" value="InterPro"/>
</dbReference>
<evidence type="ECO:0000256" key="2">
    <source>
        <dbReference type="SAM" id="Phobius"/>
    </source>
</evidence>
<dbReference type="Gene3D" id="3.40.1110.10">
    <property type="entry name" value="Calcium-transporting ATPase, cytoplasmic domain N"/>
    <property type="match status" value="1"/>
</dbReference>
<feature type="compositionally biased region" description="Basic and acidic residues" evidence="1">
    <location>
        <begin position="91"/>
        <end position="101"/>
    </location>
</feature>
<name>X8CK69_MYCXE</name>
<dbReference type="Pfam" id="PF13246">
    <property type="entry name" value="Cation_ATPase"/>
    <property type="match status" value="1"/>
</dbReference>
<proteinExistence type="predicted"/>
<feature type="region of interest" description="Disordered" evidence="1">
    <location>
        <begin position="246"/>
        <end position="268"/>
    </location>
</feature>
<feature type="region of interest" description="Disordered" evidence="1">
    <location>
        <begin position="68"/>
        <end position="102"/>
    </location>
</feature>
<feature type="compositionally biased region" description="Basic residues" evidence="1">
    <location>
        <begin position="77"/>
        <end position="90"/>
    </location>
</feature>